<accession>A0A316ECL1</accession>
<dbReference type="OrthoDB" id="1366475at2"/>
<sequence length="114" mass="13029">MTKDIVQSFLDDFKVKMMILDIVFLNNRVKNAQTLALLEIPVSKQKQIIEELAIENYSEGPIEDTNFVGSPLWVFGKSIKGHELYIKISMGLPNRSTICISFHIAEFPINYPLK</sequence>
<proteinExistence type="predicted"/>
<dbReference type="AlphaFoldDB" id="A0A316ECL1"/>
<dbReference type="EMBL" id="QGGO01000004">
    <property type="protein sequence ID" value="PWK28264.1"/>
    <property type="molecule type" value="Genomic_DNA"/>
</dbReference>
<name>A0A316ECL1_9BACT</name>
<comment type="caution">
    <text evidence="1">The sequence shown here is derived from an EMBL/GenBank/DDBJ whole genome shotgun (WGS) entry which is preliminary data.</text>
</comment>
<evidence type="ECO:0000313" key="2">
    <source>
        <dbReference type="Proteomes" id="UP000245489"/>
    </source>
</evidence>
<keyword evidence="2" id="KW-1185">Reference proteome</keyword>
<evidence type="ECO:0008006" key="3">
    <source>
        <dbReference type="Google" id="ProtNLM"/>
    </source>
</evidence>
<organism evidence="1 2">
    <name type="scientific">Arcicella aurantiaca</name>
    <dbReference type="NCBI Taxonomy" id="591202"/>
    <lineage>
        <taxon>Bacteria</taxon>
        <taxon>Pseudomonadati</taxon>
        <taxon>Bacteroidota</taxon>
        <taxon>Cytophagia</taxon>
        <taxon>Cytophagales</taxon>
        <taxon>Flectobacillaceae</taxon>
        <taxon>Arcicella</taxon>
    </lineage>
</organism>
<dbReference type="Proteomes" id="UP000245489">
    <property type="component" value="Unassembled WGS sequence"/>
</dbReference>
<protein>
    <recommendedName>
        <fullName evidence="3">Toxin</fullName>
    </recommendedName>
</protein>
<evidence type="ECO:0000313" key="1">
    <source>
        <dbReference type="EMBL" id="PWK28264.1"/>
    </source>
</evidence>
<gene>
    <name evidence="1" type="ORF">LV89_01047</name>
</gene>
<reference evidence="1 2" key="1">
    <citation type="submission" date="2018-05" db="EMBL/GenBank/DDBJ databases">
        <title>Genomic Encyclopedia of Archaeal and Bacterial Type Strains, Phase II (KMG-II): from individual species to whole genera.</title>
        <authorList>
            <person name="Goeker M."/>
        </authorList>
    </citation>
    <scope>NUCLEOTIDE SEQUENCE [LARGE SCALE GENOMIC DNA]</scope>
    <source>
        <strain evidence="1 2">DSM 22214</strain>
    </source>
</reference>
<dbReference type="RefSeq" id="WP_109741819.1">
    <property type="nucleotide sequence ID" value="NZ_QGGO01000004.1"/>
</dbReference>